<dbReference type="Proteomes" id="UP000236291">
    <property type="component" value="Unassembled WGS sequence"/>
</dbReference>
<comment type="caution">
    <text evidence="2">The sequence shown here is derived from an EMBL/GenBank/DDBJ whole genome shotgun (WGS) entry which is preliminary data.</text>
</comment>
<organism evidence="2 3">
    <name type="scientific">Trifolium pratense</name>
    <name type="common">Red clover</name>
    <dbReference type="NCBI Taxonomy" id="57577"/>
    <lineage>
        <taxon>Eukaryota</taxon>
        <taxon>Viridiplantae</taxon>
        <taxon>Streptophyta</taxon>
        <taxon>Embryophyta</taxon>
        <taxon>Tracheophyta</taxon>
        <taxon>Spermatophyta</taxon>
        <taxon>Magnoliopsida</taxon>
        <taxon>eudicotyledons</taxon>
        <taxon>Gunneridae</taxon>
        <taxon>Pentapetalae</taxon>
        <taxon>rosids</taxon>
        <taxon>fabids</taxon>
        <taxon>Fabales</taxon>
        <taxon>Fabaceae</taxon>
        <taxon>Papilionoideae</taxon>
        <taxon>50 kb inversion clade</taxon>
        <taxon>NPAAA clade</taxon>
        <taxon>Hologalegina</taxon>
        <taxon>IRL clade</taxon>
        <taxon>Trifolieae</taxon>
        <taxon>Trifolium</taxon>
    </lineage>
</organism>
<protein>
    <submittedName>
        <fullName evidence="2">Uncharacterized protein</fullName>
    </submittedName>
</protein>
<evidence type="ECO:0000313" key="2">
    <source>
        <dbReference type="EMBL" id="PNX61394.1"/>
    </source>
</evidence>
<keyword evidence="1" id="KW-0812">Transmembrane</keyword>
<proteinExistence type="predicted"/>
<reference evidence="2 3" key="2">
    <citation type="journal article" date="2017" name="Front. Plant Sci.">
        <title>Gene Classification and Mining of Molecular Markers Useful in Red Clover (Trifolium pratense) Breeding.</title>
        <authorList>
            <person name="Istvanek J."/>
            <person name="Dluhosova J."/>
            <person name="Dluhos P."/>
            <person name="Patkova L."/>
            <person name="Nedelnik J."/>
            <person name="Repkova J."/>
        </authorList>
    </citation>
    <scope>NUCLEOTIDE SEQUENCE [LARGE SCALE GENOMIC DNA]</scope>
    <source>
        <strain evidence="3">cv. Tatra</strain>
        <tissue evidence="2">Young leaves</tissue>
    </source>
</reference>
<evidence type="ECO:0000256" key="1">
    <source>
        <dbReference type="SAM" id="Phobius"/>
    </source>
</evidence>
<accession>A0A2K3K533</accession>
<sequence length="41" mass="4109">MLDWKPSTLPSVGFQAIAEALGLAAVKAAVSITAIIAGGRL</sequence>
<feature type="transmembrane region" description="Helical" evidence="1">
    <location>
        <begin position="12"/>
        <end position="37"/>
    </location>
</feature>
<keyword evidence="1" id="KW-1133">Transmembrane helix</keyword>
<feature type="non-terminal residue" evidence="2">
    <location>
        <position position="41"/>
    </location>
</feature>
<keyword evidence="1" id="KW-0472">Membrane</keyword>
<dbReference type="EMBL" id="ASHM01085130">
    <property type="protein sequence ID" value="PNX61394.1"/>
    <property type="molecule type" value="Genomic_DNA"/>
</dbReference>
<reference evidence="2 3" key="1">
    <citation type="journal article" date="2014" name="Am. J. Bot.">
        <title>Genome assembly and annotation for red clover (Trifolium pratense; Fabaceae).</title>
        <authorList>
            <person name="Istvanek J."/>
            <person name="Jaros M."/>
            <person name="Krenek A."/>
            <person name="Repkova J."/>
        </authorList>
    </citation>
    <scope>NUCLEOTIDE SEQUENCE [LARGE SCALE GENOMIC DNA]</scope>
    <source>
        <strain evidence="3">cv. Tatra</strain>
        <tissue evidence="2">Young leaves</tissue>
    </source>
</reference>
<gene>
    <name evidence="2" type="ORF">L195_g052432</name>
</gene>
<dbReference type="AlphaFoldDB" id="A0A2K3K533"/>
<evidence type="ECO:0000313" key="3">
    <source>
        <dbReference type="Proteomes" id="UP000236291"/>
    </source>
</evidence>
<name>A0A2K3K533_TRIPR</name>